<accession>A0A346FCG9</accession>
<dbReference type="GeneID" id="54998448"/>
<keyword evidence="2" id="KW-1185">Reference proteome</keyword>
<dbReference type="RefSeq" id="YP_009807566.1">
    <property type="nucleotide sequence ID" value="NC_048027.1"/>
</dbReference>
<evidence type="ECO:0000313" key="1">
    <source>
        <dbReference type="EMBL" id="AXN53433.1"/>
    </source>
</evidence>
<dbReference type="EMBL" id="MH479913">
    <property type="protein sequence ID" value="AXN53433.1"/>
    <property type="molecule type" value="Genomic_DNA"/>
</dbReference>
<evidence type="ECO:0000313" key="2">
    <source>
        <dbReference type="Proteomes" id="UP000259952"/>
    </source>
</evidence>
<proteinExistence type="predicted"/>
<name>A0A346FCG9_9CAUD</name>
<sequence length="63" mass="7753">MQDSKYYDPSKWFIHKVGGVWLIYPPYQASPMAKFWCFDNLVNYTHSELFKHQVRNKDWRPAW</sequence>
<reference evidence="1 2" key="1">
    <citation type="submission" date="2018-06" db="EMBL/GenBank/DDBJ databases">
        <authorList>
            <person name="Searcy Z.E."/>
            <person name="Delesalle V.A."/>
            <person name="Garlena R.A."/>
            <person name="Russell D.A."/>
            <person name="Pope W.H."/>
            <person name="Jacobs-Sera D."/>
            <person name="Hatfull G.F."/>
        </authorList>
    </citation>
    <scope>NUCLEOTIDE SEQUENCE [LARGE SCALE GENOMIC DNA]</scope>
</reference>
<dbReference type="KEGG" id="vg:54998448"/>
<dbReference type="Proteomes" id="UP000259952">
    <property type="component" value="Segment"/>
</dbReference>
<protein>
    <submittedName>
        <fullName evidence="1">Uncharacterized protein</fullName>
    </submittedName>
</protein>
<organism evidence="1 2">
    <name type="scientific">Gordonia phage Fryberger</name>
    <dbReference type="NCBI Taxonomy" id="2250392"/>
    <lineage>
        <taxon>Viruses</taxon>
        <taxon>Duplodnaviria</taxon>
        <taxon>Heunggongvirae</taxon>
        <taxon>Uroviricota</taxon>
        <taxon>Caudoviricetes</taxon>
        <taxon>Ronaldovirus</taxon>
        <taxon>Ronaldovirus fryberger</taxon>
    </lineage>
</organism>
<gene>
    <name evidence="1" type="primary">14</name>
    <name evidence="1" type="ORF">SEA_FRYBERGER_14</name>
</gene>